<dbReference type="Gramene" id="rna9234">
    <property type="protein sequence ID" value="RHN73422.1"/>
    <property type="gene ID" value="gene9234"/>
</dbReference>
<dbReference type="InterPro" id="IPR039641">
    <property type="entry name" value="LCR"/>
</dbReference>
<keyword evidence="3 9" id="KW-0964">Secreted</keyword>
<dbReference type="PANTHER" id="PTHR36788:SF2">
    <property type="entry name" value="DEFENSIN-LIKE PROTEIN 183"/>
    <property type="match status" value="1"/>
</dbReference>
<dbReference type="AlphaFoldDB" id="A0A396J7W4"/>
<evidence type="ECO:0000256" key="4">
    <source>
        <dbReference type="ARBA" id="ARBA00022529"/>
    </source>
</evidence>
<dbReference type="GO" id="GO:0031640">
    <property type="term" value="P:killing of cells of another organism"/>
    <property type="evidence" value="ECO:0007669"/>
    <property type="project" value="UniProtKB-UniRule"/>
</dbReference>
<keyword evidence="8" id="KW-1015">Disulfide bond</keyword>
<keyword evidence="7 9" id="KW-0611">Plant defense</keyword>
<keyword evidence="6" id="KW-0732">Signal</keyword>
<evidence type="ECO:0000256" key="7">
    <source>
        <dbReference type="ARBA" id="ARBA00022821"/>
    </source>
</evidence>
<comment type="subcellular location">
    <subcellularLocation>
        <location evidence="1 9">Secreted</location>
    </subcellularLocation>
</comment>
<comment type="similarity">
    <text evidence="2 9">Belongs to the DEFL family.</text>
</comment>
<evidence type="ECO:0000256" key="1">
    <source>
        <dbReference type="ARBA" id="ARBA00004613"/>
    </source>
</evidence>
<evidence type="ECO:0000256" key="2">
    <source>
        <dbReference type="ARBA" id="ARBA00006722"/>
    </source>
</evidence>
<evidence type="ECO:0000256" key="3">
    <source>
        <dbReference type="ARBA" id="ARBA00022525"/>
    </source>
</evidence>
<keyword evidence="5 9" id="KW-0295">Fungicide</keyword>
<gene>
    <name evidence="10" type="ORF">MtrunA17_Chr2g0298311</name>
</gene>
<sequence>MKVKGEKCSLFIAGCLDTPACDSYCKDQWSGGIGICSNERCICNFECGGKAGKKAPKRDCNASTGPCSKECGDSCCNNKCASKYNQGVGYCRSLLPPLAMCQCVYAC</sequence>
<comment type="caution">
    <text evidence="10">The sequence shown here is derived from an EMBL/GenBank/DDBJ whole genome shotgun (WGS) entry which is preliminary data.</text>
</comment>
<dbReference type="GO" id="GO:0050832">
    <property type="term" value="P:defense response to fungus"/>
    <property type="evidence" value="ECO:0007669"/>
    <property type="project" value="UniProtKB-UniRule"/>
</dbReference>
<reference evidence="10" key="1">
    <citation type="journal article" date="2018" name="Nat. Plants">
        <title>Whole-genome landscape of Medicago truncatula symbiotic genes.</title>
        <authorList>
            <person name="Pecrix Y."/>
            <person name="Gamas P."/>
            <person name="Carrere S."/>
        </authorList>
    </citation>
    <scope>NUCLEOTIDE SEQUENCE</scope>
    <source>
        <tissue evidence="10">Leaves</tissue>
    </source>
</reference>
<evidence type="ECO:0000256" key="9">
    <source>
        <dbReference type="RuleBase" id="RU367109"/>
    </source>
</evidence>
<dbReference type="GO" id="GO:0005576">
    <property type="term" value="C:extracellular region"/>
    <property type="evidence" value="ECO:0007669"/>
    <property type="project" value="UniProtKB-SubCell"/>
</dbReference>
<evidence type="ECO:0000256" key="6">
    <source>
        <dbReference type="ARBA" id="ARBA00022729"/>
    </source>
</evidence>
<evidence type="ECO:0000313" key="10">
    <source>
        <dbReference type="EMBL" id="RHN73422.1"/>
    </source>
</evidence>
<evidence type="ECO:0000256" key="5">
    <source>
        <dbReference type="ARBA" id="ARBA00022577"/>
    </source>
</evidence>
<proteinExistence type="inferred from homology"/>
<keyword evidence="4 9" id="KW-0929">Antimicrobial</keyword>
<protein>
    <recommendedName>
        <fullName evidence="9">Defensin-like protein</fullName>
    </recommendedName>
</protein>
<dbReference type="PANTHER" id="PTHR36788">
    <property type="entry name" value="DEFENSIN-LIKE PROTEIN 183"/>
    <property type="match status" value="1"/>
</dbReference>
<organism evidence="10">
    <name type="scientific">Medicago truncatula</name>
    <name type="common">Barrel medic</name>
    <name type="synonym">Medicago tribuloides</name>
    <dbReference type="NCBI Taxonomy" id="3880"/>
    <lineage>
        <taxon>Eukaryota</taxon>
        <taxon>Viridiplantae</taxon>
        <taxon>Streptophyta</taxon>
        <taxon>Embryophyta</taxon>
        <taxon>Tracheophyta</taxon>
        <taxon>Spermatophyta</taxon>
        <taxon>Magnoliopsida</taxon>
        <taxon>eudicotyledons</taxon>
        <taxon>Gunneridae</taxon>
        <taxon>Pentapetalae</taxon>
        <taxon>rosids</taxon>
        <taxon>fabids</taxon>
        <taxon>Fabales</taxon>
        <taxon>Fabaceae</taxon>
        <taxon>Papilionoideae</taxon>
        <taxon>50 kb inversion clade</taxon>
        <taxon>NPAAA clade</taxon>
        <taxon>Hologalegina</taxon>
        <taxon>IRL clade</taxon>
        <taxon>Trifolieae</taxon>
        <taxon>Medicago</taxon>
    </lineage>
</organism>
<dbReference type="EMBL" id="PSQE01000002">
    <property type="protein sequence ID" value="RHN73422.1"/>
    <property type="molecule type" value="Genomic_DNA"/>
</dbReference>
<evidence type="ECO:0000256" key="8">
    <source>
        <dbReference type="ARBA" id="ARBA00023157"/>
    </source>
</evidence>
<dbReference type="Proteomes" id="UP000265566">
    <property type="component" value="Chromosome 2"/>
</dbReference>
<name>A0A396J7W4_MEDTR</name>
<accession>A0A396J7W4</accession>